<dbReference type="PANTHER" id="PTHR45629:SF7">
    <property type="entry name" value="DNA EXCISION REPAIR PROTEIN ERCC-6-RELATED"/>
    <property type="match status" value="1"/>
</dbReference>
<dbReference type="InterPro" id="IPR050496">
    <property type="entry name" value="SNF2_RAD54_helicase_repair"/>
</dbReference>
<dbReference type="InterPro" id="IPR000330">
    <property type="entry name" value="SNF2_N"/>
</dbReference>
<dbReference type="Proteomes" id="UP000305067">
    <property type="component" value="Unassembled WGS sequence"/>
</dbReference>
<dbReference type="Gene3D" id="3.40.50.10810">
    <property type="entry name" value="Tandem AAA-ATPase domain"/>
    <property type="match status" value="1"/>
</dbReference>
<evidence type="ECO:0000313" key="7">
    <source>
        <dbReference type="EMBL" id="TFL06035.1"/>
    </source>
</evidence>
<sequence>MAGFTPLPLLPSKRPLDSDPHTPNKRQHSEGHGSHEQYWVVQWRLPQTKKHKTMDGDGVLALEGSKGTLYDSSDGNKIGSGQLTLPLRTDIEYKFGGKEIQIDRSMSKAEFTSGACFGGQVMLLGGAAAAPPAPSTPLSTHKSTRQYIPPSMSRNTASIPKPALFSKQPPASASDDQSKATTELAESYWTVNWRKPQNKKQVFWEGDGLIHQVGTKLTFYSEEGKVMGTTNSAPEVIASGFSTTIGGKIVELDGEITREDFPWLQDSSAQPVAASVIATPLKSTFVAPSSFYNRSTEPQKPKADPMHDPNAEGAVVMKSPTKEHMKRYNKDNFPVVPVVLDPILARHLRPHQKEGVKFMYECVMGLRKHEGQGCILADEMGLGKTLQTVALVWTLLKQSPYADIRPPLSKALIVCPVSLVKNWKMEFHKWLGKDRVQVVIWGDSNAISNFQNNKRAHVLVLGYERLKTVVEQLKLCVPPIGLIICDEGHRLKSTNNKTSAMFQHLKTPRRILLSGTPIQNDLSEFHAMASFCNPGLLDEYTTFRQVYENPILRSRAPDSTPKETELGKARLAQLLTISRSFVLRRDATILDNYLPPKTEYVVFVKPTQLQVSMFQKILTKNIDDWVGSSTSESLAMINVLTKISNSPILLKATADKSKENSNSIMRPGVEEAVKLLPHSRVEDLGLSGKLTALAQLLAALHKNTEEKVVLVSHYVSTLNIMEAFCQKMKYPFFRLDGQTPPQKRQEYVNQFNKSSHRNSFVFLLSSKAGGVGINLIGASRLCLIDQDWNPSHDLQSMARIHRDGQKRPVFIYRFLTTGAIDEKIFQRQVTKLGLSSSLIDSSKSGSKSDSFSRKELRDIFRIHLDTACHTHDLLECPCQTEEYIENALTPAVDLDTAGQSDSADEDLERGFVNASQLKPPKASTRKERQTTKAALASLGEWKHINCVSRTAPQDIEDDLLRHLVSEGLENLPEPPPSDEEGDEAPVMLEDLKAGSVSFLFEKISRVKASAAPEGE</sequence>
<reference evidence="7 8" key="1">
    <citation type="journal article" date="2019" name="Nat. Ecol. Evol.">
        <title>Megaphylogeny resolves global patterns of mushroom evolution.</title>
        <authorList>
            <person name="Varga T."/>
            <person name="Krizsan K."/>
            <person name="Foldi C."/>
            <person name="Dima B."/>
            <person name="Sanchez-Garcia M."/>
            <person name="Sanchez-Ramirez S."/>
            <person name="Szollosi G.J."/>
            <person name="Szarkandi J.G."/>
            <person name="Papp V."/>
            <person name="Albert L."/>
            <person name="Andreopoulos W."/>
            <person name="Angelini C."/>
            <person name="Antonin V."/>
            <person name="Barry K.W."/>
            <person name="Bougher N.L."/>
            <person name="Buchanan P."/>
            <person name="Buyck B."/>
            <person name="Bense V."/>
            <person name="Catcheside P."/>
            <person name="Chovatia M."/>
            <person name="Cooper J."/>
            <person name="Damon W."/>
            <person name="Desjardin D."/>
            <person name="Finy P."/>
            <person name="Geml J."/>
            <person name="Haridas S."/>
            <person name="Hughes K."/>
            <person name="Justo A."/>
            <person name="Karasinski D."/>
            <person name="Kautmanova I."/>
            <person name="Kiss B."/>
            <person name="Kocsube S."/>
            <person name="Kotiranta H."/>
            <person name="LaButti K.M."/>
            <person name="Lechner B.E."/>
            <person name="Liimatainen K."/>
            <person name="Lipzen A."/>
            <person name="Lukacs Z."/>
            <person name="Mihaltcheva S."/>
            <person name="Morgado L.N."/>
            <person name="Niskanen T."/>
            <person name="Noordeloos M.E."/>
            <person name="Ohm R.A."/>
            <person name="Ortiz-Santana B."/>
            <person name="Ovrebo C."/>
            <person name="Racz N."/>
            <person name="Riley R."/>
            <person name="Savchenko A."/>
            <person name="Shiryaev A."/>
            <person name="Soop K."/>
            <person name="Spirin V."/>
            <person name="Szebenyi C."/>
            <person name="Tomsovsky M."/>
            <person name="Tulloss R.E."/>
            <person name="Uehling J."/>
            <person name="Grigoriev I.V."/>
            <person name="Vagvolgyi C."/>
            <person name="Papp T."/>
            <person name="Martin F.M."/>
            <person name="Miettinen O."/>
            <person name="Hibbett D.S."/>
            <person name="Nagy L.G."/>
        </authorList>
    </citation>
    <scope>NUCLEOTIDE SEQUENCE [LARGE SCALE GENOMIC DNA]</scope>
    <source>
        <strain evidence="7 8">CBS 309.79</strain>
    </source>
</reference>
<dbReference type="SMART" id="SM00487">
    <property type="entry name" value="DEXDc"/>
    <property type="match status" value="1"/>
</dbReference>
<dbReference type="PROSITE" id="PS51192">
    <property type="entry name" value="HELICASE_ATP_BIND_1"/>
    <property type="match status" value="1"/>
</dbReference>
<dbReference type="PANTHER" id="PTHR45629">
    <property type="entry name" value="SNF2/RAD54 FAMILY MEMBER"/>
    <property type="match status" value="1"/>
</dbReference>
<dbReference type="OrthoDB" id="413460at2759"/>
<dbReference type="FunFam" id="3.40.50.10810:FF:000020">
    <property type="entry name" value="DNA repair and recombination protein RAD54B"/>
    <property type="match status" value="1"/>
</dbReference>
<dbReference type="SUPFAM" id="SSF52540">
    <property type="entry name" value="P-loop containing nucleoside triphosphate hydrolases"/>
    <property type="match status" value="2"/>
</dbReference>
<dbReference type="Pfam" id="PF00271">
    <property type="entry name" value="Helicase_C"/>
    <property type="match status" value="1"/>
</dbReference>
<evidence type="ECO:0000259" key="6">
    <source>
        <dbReference type="PROSITE" id="PS51194"/>
    </source>
</evidence>
<keyword evidence="8" id="KW-1185">Reference proteome</keyword>
<evidence type="ECO:0000256" key="3">
    <source>
        <dbReference type="ARBA" id="ARBA00022840"/>
    </source>
</evidence>
<dbReference type="AlphaFoldDB" id="A0A5C3QVM8"/>
<dbReference type="Gene3D" id="3.40.50.300">
    <property type="entry name" value="P-loop containing nucleotide triphosphate hydrolases"/>
    <property type="match status" value="1"/>
</dbReference>
<gene>
    <name evidence="7" type="ORF">BDV98DRAFT_648113</name>
</gene>
<keyword evidence="3" id="KW-0067">ATP-binding</keyword>
<dbReference type="InterPro" id="IPR049730">
    <property type="entry name" value="SNF2/RAD54-like_C"/>
</dbReference>
<protein>
    <submittedName>
        <fullName evidence="7">SNF2 family N-terminal domain-containing protein</fullName>
    </submittedName>
</protein>
<proteinExistence type="predicted"/>
<organism evidence="7 8">
    <name type="scientific">Pterulicium gracile</name>
    <dbReference type="NCBI Taxonomy" id="1884261"/>
    <lineage>
        <taxon>Eukaryota</taxon>
        <taxon>Fungi</taxon>
        <taxon>Dikarya</taxon>
        <taxon>Basidiomycota</taxon>
        <taxon>Agaricomycotina</taxon>
        <taxon>Agaricomycetes</taxon>
        <taxon>Agaricomycetidae</taxon>
        <taxon>Agaricales</taxon>
        <taxon>Pleurotineae</taxon>
        <taxon>Pterulaceae</taxon>
        <taxon>Pterulicium</taxon>
    </lineage>
</organism>
<feature type="region of interest" description="Disordered" evidence="4">
    <location>
        <begin position="131"/>
        <end position="179"/>
    </location>
</feature>
<dbReference type="GO" id="GO:0000724">
    <property type="term" value="P:double-strand break repair via homologous recombination"/>
    <property type="evidence" value="ECO:0007669"/>
    <property type="project" value="TreeGrafter"/>
</dbReference>
<evidence type="ECO:0000256" key="2">
    <source>
        <dbReference type="ARBA" id="ARBA00022801"/>
    </source>
</evidence>
<dbReference type="CDD" id="cd18793">
    <property type="entry name" value="SF2_C_SNF"/>
    <property type="match status" value="1"/>
</dbReference>
<dbReference type="EMBL" id="ML178816">
    <property type="protein sequence ID" value="TFL06035.1"/>
    <property type="molecule type" value="Genomic_DNA"/>
</dbReference>
<keyword evidence="2" id="KW-0378">Hydrolase</keyword>
<dbReference type="STRING" id="1884261.A0A5C3QVM8"/>
<dbReference type="InterPro" id="IPR014001">
    <property type="entry name" value="Helicase_ATP-bd"/>
</dbReference>
<feature type="region of interest" description="Disordered" evidence="4">
    <location>
        <begin position="1"/>
        <end position="37"/>
    </location>
</feature>
<keyword evidence="1" id="KW-0547">Nucleotide-binding</keyword>
<evidence type="ECO:0000313" key="8">
    <source>
        <dbReference type="Proteomes" id="UP000305067"/>
    </source>
</evidence>
<dbReference type="InterPro" id="IPR001650">
    <property type="entry name" value="Helicase_C-like"/>
</dbReference>
<dbReference type="Pfam" id="PF00176">
    <property type="entry name" value="SNF2-rel_dom"/>
    <property type="match status" value="1"/>
</dbReference>
<dbReference type="GO" id="GO:0007131">
    <property type="term" value="P:reciprocal meiotic recombination"/>
    <property type="evidence" value="ECO:0007669"/>
    <property type="project" value="TreeGrafter"/>
</dbReference>
<dbReference type="GO" id="GO:0005524">
    <property type="term" value="F:ATP binding"/>
    <property type="evidence" value="ECO:0007669"/>
    <property type="project" value="InterPro"/>
</dbReference>
<name>A0A5C3QVM8_9AGAR</name>
<feature type="compositionally biased region" description="Basic and acidic residues" evidence="4">
    <location>
        <begin position="14"/>
        <end position="35"/>
    </location>
</feature>
<dbReference type="CDD" id="cd18004">
    <property type="entry name" value="DEXHc_RAD54"/>
    <property type="match status" value="1"/>
</dbReference>
<dbReference type="GO" id="GO:0005634">
    <property type="term" value="C:nucleus"/>
    <property type="evidence" value="ECO:0007669"/>
    <property type="project" value="TreeGrafter"/>
</dbReference>
<dbReference type="GO" id="GO:0016787">
    <property type="term" value="F:hydrolase activity"/>
    <property type="evidence" value="ECO:0007669"/>
    <property type="project" value="UniProtKB-KW"/>
</dbReference>
<dbReference type="SMART" id="SM00490">
    <property type="entry name" value="HELICc"/>
    <property type="match status" value="1"/>
</dbReference>
<feature type="compositionally biased region" description="Polar residues" evidence="4">
    <location>
        <begin position="169"/>
        <end position="179"/>
    </location>
</feature>
<dbReference type="GO" id="GO:0015616">
    <property type="term" value="F:DNA translocase activity"/>
    <property type="evidence" value="ECO:0007669"/>
    <property type="project" value="TreeGrafter"/>
</dbReference>
<dbReference type="PROSITE" id="PS51194">
    <property type="entry name" value="HELICASE_CTER"/>
    <property type="match status" value="1"/>
</dbReference>
<dbReference type="InterPro" id="IPR038718">
    <property type="entry name" value="SNF2-like_sf"/>
</dbReference>
<feature type="compositionally biased region" description="Low complexity" evidence="4">
    <location>
        <begin position="131"/>
        <end position="140"/>
    </location>
</feature>
<dbReference type="InterPro" id="IPR027417">
    <property type="entry name" value="P-loop_NTPase"/>
</dbReference>
<evidence type="ECO:0000259" key="5">
    <source>
        <dbReference type="PROSITE" id="PS51192"/>
    </source>
</evidence>
<feature type="domain" description="Helicase ATP-binding" evidence="5">
    <location>
        <begin position="365"/>
        <end position="535"/>
    </location>
</feature>
<evidence type="ECO:0000256" key="4">
    <source>
        <dbReference type="SAM" id="MobiDB-lite"/>
    </source>
</evidence>
<evidence type="ECO:0000256" key="1">
    <source>
        <dbReference type="ARBA" id="ARBA00022741"/>
    </source>
</evidence>
<accession>A0A5C3QVM8</accession>
<dbReference type="Gene3D" id="1.20.120.850">
    <property type="entry name" value="SWI2/SNF2 ATPases, N-terminal domain"/>
    <property type="match status" value="1"/>
</dbReference>
<feature type="domain" description="Helicase C-terminal" evidence="6">
    <location>
        <begin position="692"/>
        <end position="850"/>
    </location>
</feature>